<protein>
    <submittedName>
        <fullName evidence="1">Uncharacterized protein</fullName>
    </submittedName>
</protein>
<evidence type="ECO:0000313" key="2">
    <source>
        <dbReference type="Proteomes" id="UP000053989"/>
    </source>
</evidence>
<sequence>MSRSPNTQQEKEELQRRIRGLTTILHRFTAQKGSSKQPRDTHSFVHHLTTLLSYNEEYDSDAKGVIAVTASIDPAQPVVRILIATMYPWAPSHAPPVFMRSMQKRYKWLGEVMTGYYSHGFDPLHPSEFLDHVADTWAALSALDRRATYYVEQLAALEIFFLSRNFRKFTVRFRQDTRLCGGKRLAELIGQWKPGRPEITLRWVTPPDWLVKIEGLPKIRSTRMAEGQPE</sequence>
<proteinExistence type="predicted"/>
<name>A0A0C3A3C5_9AGAM</name>
<gene>
    <name evidence="1" type="ORF">SCLCIDRAFT_27463</name>
</gene>
<accession>A0A0C3A3C5</accession>
<dbReference type="InParanoid" id="A0A0C3A3C5"/>
<dbReference type="AlphaFoldDB" id="A0A0C3A3C5"/>
<evidence type="ECO:0000313" key="1">
    <source>
        <dbReference type="EMBL" id="KIM59172.1"/>
    </source>
</evidence>
<dbReference type="HOGENOM" id="CLU_068943_0_0_1"/>
<keyword evidence="2" id="KW-1185">Reference proteome</keyword>
<organism evidence="1 2">
    <name type="scientific">Scleroderma citrinum Foug A</name>
    <dbReference type="NCBI Taxonomy" id="1036808"/>
    <lineage>
        <taxon>Eukaryota</taxon>
        <taxon>Fungi</taxon>
        <taxon>Dikarya</taxon>
        <taxon>Basidiomycota</taxon>
        <taxon>Agaricomycotina</taxon>
        <taxon>Agaricomycetes</taxon>
        <taxon>Agaricomycetidae</taxon>
        <taxon>Boletales</taxon>
        <taxon>Sclerodermatineae</taxon>
        <taxon>Sclerodermataceae</taxon>
        <taxon>Scleroderma</taxon>
    </lineage>
</organism>
<dbReference type="Proteomes" id="UP000053989">
    <property type="component" value="Unassembled WGS sequence"/>
</dbReference>
<reference evidence="2" key="2">
    <citation type="submission" date="2015-01" db="EMBL/GenBank/DDBJ databases">
        <title>Evolutionary Origins and Diversification of the Mycorrhizal Mutualists.</title>
        <authorList>
            <consortium name="DOE Joint Genome Institute"/>
            <consortium name="Mycorrhizal Genomics Consortium"/>
            <person name="Kohler A."/>
            <person name="Kuo A."/>
            <person name="Nagy L.G."/>
            <person name="Floudas D."/>
            <person name="Copeland A."/>
            <person name="Barry K.W."/>
            <person name="Cichocki N."/>
            <person name="Veneault-Fourrey C."/>
            <person name="LaButti K."/>
            <person name="Lindquist E.A."/>
            <person name="Lipzen A."/>
            <person name="Lundell T."/>
            <person name="Morin E."/>
            <person name="Murat C."/>
            <person name="Riley R."/>
            <person name="Ohm R."/>
            <person name="Sun H."/>
            <person name="Tunlid A."/>
            <person name="Henrissat B."/>
            <person name="Grigoriev I.V."/>
            <person name="Hibbett D.S."/>
            <person name="Martin F."/>
        </authorList>
    </citation>
    <scope>NUCLEOTIDE SEQUENCE [LARGE SCALE GENOMIC DNA]</scope>
    <source>
        <strain evidence="2">Foug A</strain>
    </source>
</reference>
<reference evidence="1 2" key="1">
    <citation type="submission" date="2014-04" db="EMBL/GenBank/DDBJ databases">
        <authorList>
            <consortium name="DOE Joint Genome Institute"/>
            <person name="Kuo A."/>
            <person name="Kohler A."/>
            <person name="Nagy L.G."/>
            <person name="Floudas D."/>
            <person name="Copeland A."/>
            <person name="Barry K.W."/>
            <person name="Cichocki N."/>
            <person name="Veneault-Fourrey C."/>
            <person name="LaButti K."/>
            <person name="Lindquist E.A."/>
            <person name="Lipzen A."/>
            <person name="Lundell T."/>
            <person name="Morin E."/>
            <person name="Murat C."/>
            <person name="Sun H."/>
            <person name="Tunlid A."/>
            <person name="Henrissat B."/>
            <person name="Grigoriev I.V."/>
            <person name="Hibbett D.S."/>
            <person name="Martin F."/>
            <person name="Nordberg H.P."/>
            <person name="Cantor M.N."/>
            <person name="Hua S.X."/>
        </authorList>
    </citation>
    <scope>NUCLEOTIDE SEQUENCE [LARGE SCALE GENOMIC DNA]</scope>
    <source>
        <strain evidence="1 2">Foug A</strain>
    </source>
</reference>
<dbReference type="STRING" id="1036808.A0A0C3A3C5"/>
<dbReference type="EMBL" id="KN822076">
    <property type="protein sequence ID" value="KIM59172.1"/>
    <property type="molecule type" value="Genomic_DNA"/>
</dbReference>